<evidence type="ECO:0000256" key="5">
    <source>
        <dbReference type="ARBA" id="ARBA00022777"/>
    </source>
</evidence>
<dbReference type="InterPro" id="IPR000014">
    <property type="entry name" value="PAS"/>
</dbReference>
<evidence type="ECO:0000256" key="2">
    <source>
        <dbReference type="ARBA" id="ARBA00012438"/>
    </source>
</evidence>
<keyword evidence="3" id="KW-0597">Phosphoprotein</keyword>
<dbReference type="InterPro" id="IPR013655">
    <property type="entry name" value="PAS_fold_3"/>
</dbReference>
<comment type="catalytic activity">
    <reaction evidence="1">
        <text>ATP + protein L-histidine = ADP + protein N-phospho-L-histidine.</text>
        <dbReference type="EC" id="2.7.13.3"/>
    </reaction>
</comment>
<reference evidence="7 8" key="1">
    <citation type="submission" date="2020-05" db="EMBL/GenBank/DDBJ databases">
        <title>Horizontal transmission and recombination maintain forever young bacterial symbiont genomes.</title>
        <authorList>
            <person name="Russell S.L."/>
            <person name="Pepper-Tunick E."/>
            <person name="Svedberg J."/>
            <person name="Byrne A."/>
            <person name="Ruelas Castillo J."/>
            <person name="Vollmers C."/>
            <person name="Beinart R.A."/>
            <person name="Corbett-Detig R."/>
        </authorList>
    </citation>
    <scope>NUCLEOTIDE SEQUENCE [LARGE SCALE GENOMIC DNA]</scope>
    <source>
        <strain evidence="7">Santa_Monica_outfall</strain>
    </source>
</reference>
<accession>A0A6N0HY56</accession>
<dbReference type="Gene3D" id="3.30.450.20">
    <property type="entry name" value="PAS domain"/>
    <property type="match status" value="1"/>
</dbReference>
<evidence type="ECO:0000313" key="8">
    <source>
        <dbReference type="Proteomes" id="UP000509658"/>
    </source>
</evidence>
<name>A0A6N0HY56_9GAMM</name>
<proteinExistence type="predicted"/>
<dbReference type="EMBL" id="CP054491">
    <property type="protein sequence ID" value="QKQ27201.1"/>
    <property type="molecule type" value="Genomic_DNA"/>
</dbReference>
<dbReference type="Proteomes" id="UP000509658">
    <property type="component" value="Chromosome"/>
</dbReference>
<dbReference type="Pfam" id="PF08447">
    <property type="entry name" value="PAS_3"/>
    <property type="match status" value="1"/>
</dbReference>
<dbReference type="PANTHER" id="PTHR43304">
    <property type="entry name" value="PHYTOCHROME-LIKE PROTEIN CPH1"/>
    <property type="match status" value="1"/>
</dbReference>
<organism evidence="7 8">
    <name type="scientific">Candidatus Reidiella endopervernicosa</name>
    <dbReference type="NCBI Taxonomy" id="2738883"/>
    <lineage>
        <taxon>Bacteria</taxon>
        <taxon>Pseudomonadati</taxon>
        <taxon>Pseudomonadota</taxon>
        <taxon>Gammaproteobacteria</taxon>
        <taxon>Candidatus Reidiella</taxon>
    </lineage>
</organism>
<dbReference type="PANTHER" id="PTHR43304:SF1">
    <property type="entry name" value="PAC DOMAIN-CONTAINING PROTEIN"/>
    <property type="match status" value="1"/>
</dbReference>
<dbReference type="SUPFAM" id="SSF55785">
    <property type="entry name" value="PYP-like sensor domain (PAS domain)"/>
    <property type="match status" value="1"/>
</dbReference>
<dbReference type="RefSeq" id="WP_174673371.1">
    <property type="nucleotide sequence ID" value="NZ_CP054491.1"/>
</dbReference>
<dbReference type="AlphaFoldDB" id="A0A6N0HY56"/>
<evidence type="ECO:0000256" key="1">
    <source>
        <dbReference type="ARBA" id="ARBA00000085"/>
    </source>
</evidence>
<sequence length="164" mass="18650">MDWDVDTGVIVLSERVAPMLGLQQGVSTITLEDLQNTLHPDDRAVMLAGIDECLSQGVEYDQEHRVLWSDGSERWLHMRGDVIRDTQGDARQMLGMVEDITRRKRIESELSVNNSVLKQTIIQLNETKEEYLQSESRLRSILDIAPEAIIVLMKVSMLWSSIKG</sequence>
<dbReference type="InterPro" id="IPR035965">
    <property type="entry name" value="PAS-like_dom_sf"/>
</dbReference>
<dbReference type="NCBIfam" id="TIGR00229">
    <property type="entry name" value="sensory_box"/>
    <property type="match status" value="1"/>
</dbReference>
<protein>
    <recommendedName>
        <fullName evidence="2">histidine kinase</fullName>
        <ecNumber evidence="2">2.7.13.3</ecNumber>
    </recommendedName>
</protein>
<dbReference type="InterPro" id="IPR000700">
    <property type="entry name" value="PAS-assoc_C"/>
</dbReference>
<evidence type="ECO:0000259" key="6">
    <source>
        <dbReference type="PROSITE" id="PS50113"/>
    </source>
</evidence>
<evidence type="ECO:0000256" key="3">
    <source>
        <dbReference type="ARBA" id="ARBA00022553"/>
    </source>
</evidence>
<keyword evidence="5" id="KW-0418">Kinase</keyword>
<evidence type="ECO:0000313" key="7">
    <source>
        <dbReference type="EMBL" id="QKQ27201.1"/>
    </source>
</evidence>
<dbReference type="Gene3D" id="2.10.70.100">
    <property type="match status" value="1"/>
</dbReference>
<dbReference type="SMART" id="SM00086">
    <property type="entry name" value="PAC"/>
    <property type="match status" value="1"/>
</dbReference>
<dbReference type="InterPro" id="IPR001610">
    <property type="entry name" value="PAC"/>
</dbReference>
<dbReference type="InterPro" id="IPR052162">
    <property type="entry name" value="Sensor_kinase/Photoreceptor"/>
</dbReference>
<keyword evidence="8" id="KW-1185">Reference proteome</keyword>
<dbReference type="GO" id="GO:0004673">
    <property type="term" value="F:protein histidine kinase activity"/>
    <property type="evidence" value="ECO:0007669"/>
    <property type="project" value="UniProtKB-EC"/>
</dbReference>
<gene>
    <name evidence="7" type="ORF">HUE57_13580</name>
</gene>
<dbReference type="EC" id="2.7.13.3" evidence="2"/>
<evidence type="ECO:0000256" key="4">
    <source>
        <dbReference type="ARBA" id="ARBA00022679"/>
    </source>
</evidence>
<keyword evidence="4" id="KW-0808">Transferase</keyword>
<dbReference type="CDD" id="cd00130">
    <property type="entry name" value="PAS"/>
    <property type="match status" value="1"/>
</dbReference>
<dbReference type="KEGG" id="rev:HUE57_13580"/>
<dbReference type="PROSITE" id="PS50113">
    <property type="entry name" value="PAC"/>
    <property type="match status" value="1"/>
</dbReference>
<feature type="domain" description="PAC" evidence="6">
    <location>
        <begin position="60"/>
        <end position="112"/>
    </location>
</feature>